<name>A0A0F9Q796_9ZZZZ</name>
<protein>
    <submittedName>
        <fullName evidence="1">Uncharacterized protein</fullName>
    </submittedName>
</protein>
<dbReference type="AlphaFoldDB" id="A0A0F9Q796"/>
<reference evidence="1" key="1">
    <citation type="journal article" date="2015" name="Nature">
        <title>Complex archaea that bridge the gap between prokaryotes and eukaryotes.</title>
        <authorList>
            <person name="Spang A."/>
            <person name="Saw J.H."/>
            <person name="Jorgensen S.L."/>
            <person name="Zaremba-Niedzwiedzka K."/>
            <person name="Martijn J."/>
            <person name="Lind A.E."/>
            <person name="van Eijk R."/>
            <person name="Schleper C."/>
            <person name="Guy L."/>
            <person name="Ettema T.J."/>
        </authorList>
    </citation>
    <scope>NUCLEOTIDE SEQUENCE</scope>
</reference>
<gene>
    <name evidence="1" type="ORF">LCGC14_1049850</name>
</gene>
<accession>A0A0F9Q796</accession>
<comment type="caution">
    <text evidence="1">The sequence shown here is derived from an EMBL/GenBank/DDBJ whole genome shotgun (WGS) entry which is preliminary data.</text>
</comment>
<sequence length="51" mass="5779">MKQSTIRLLVAVAEAAMQVRRSNLCSHKQIYAALDALYDLYDIPYLDVGSY</sequence>
<evidence type="ECO:0000313" key="1">
    <source>
        <dbReference type="EMBL" id="KKN09126.1"/>
    </source>
</evidence>
<dbReference type="EMBL" id="LAZR01004382">
    <property type="protein sequence ID" value="KKN09126.1"/>
    <property type="molecule type" value="Genomic_DNA"/>
</dbReference>
<proteinExistence type="predicted"/>
<organism evidence="1">
    <name type="scientific">marine sediment metagenome</name>
    <dbReference type="NCBI Taxonomy" id="412755"/>
    <lineage>
        <taxon>unclassified sequences</taxon>
        <taxon>metagenomes</taxon>
        <taxon>ecological metagenomes</taxon>
    </lineage>
</organism>